<accession>A0A2G8LBL2</accession>
<feature type="region of interest" description="Disordered" evidence="1">
    <location>
        <begin position="218"/>
        <end position="240"/>
    </location>
</feature>
<feature type="compositionally biased region" description="Basic residues" evidence="1">
    <location>
        <begin position="128"/>
        <end position="138"/>
    </location>
</feature>
<comment type="caution">
    <text evidence="2">The sequence shown here is derived from an EMBL/GenBank/DDBJ whole genome shotgun (WGS) entry which is preliminary data.</text>
</comment>
<organism evidence="2 3">
    <name type="scientific">Stichopus japonicus</name>
    <name type="common">Sea cucumber</name>
    <dbReference type="NCBI Taxonomy" id="307972"/>
    <lineage>
        <taxon>Eukaryota</taxon>
        <taxon>Metazoa</taxon>
        <taxon>Echinodermata</taxon>
        <taxon>Eleutherozoa</taxon>
        <taxon>Echinozoa</taxon>
        <taxon>Holothuroidea</taxon>
        <taxon>Aspidochirotacea</taxon>
        <taxon>Aspidochirotida</taxon>
        <taxon>Stichopodidae</taxon>
        <taxon>Apostichopus</taxon>
    </lineage>
</organism>
<dbReference type="EMBL" id="MRZV01000137">
    <property type="protein sequence ID" value="PIK57639.1"/>
    <property type="molecule type" value="Genomic_DNA"/>
</dbReference>
<name>A0A2G8LBL2_STIJA</name>
<evidence type="ECO:0000313" key="3">
    <source>
        <dbReference type="Proteomes" id="UP000230750"/>
    </source>
</evidence>
<evidence type="ECO:0000256" key="1">
    <source>
        <dbReference type="SAM" id="MobiDB-lite"/>
    </source>
</evidence>
<feature type="region of interest" description="Disordered" evidence="1">
    <location>
        <begin position="26"/>
        <end position="64"/>
    </location>
</feature>
<dbReference type="AlphaFoldDB" id="A0A2G8LBL2"/>
<feature type="region of interest" description="Disordered" evidence="1">
    <location>
        <begin position="128"/>
        <end position="180"/>
    </location>
</feature>
<feature type="compositionally biased region" description="Basic and acidic residues" evidence="1">
    <location>
        <begin position="37"/>
        <end position="52"/>
    </location>
</feature>
<gene>
    <name evidence="2" type="ORF">BSL78_05465</name>
</gene>
<evidence type="ECO:0000313" key="2">
    <source>
        <dbReference type="EMBL" id="PIK57639.1"/>
    </source>
</evidence>
<sequence length="240" mass="26805">MATHGKSARTPRSFRGEDVLDCRASANLSDLEDEVDHSDFGTREETFPRFPEEEPPMSGGTLPPELTARAAEIFRRHLGFDEPELQPQRPARVSKLTSTGEASHRPKSTMPVDPSCYDRFEAVAEKRRWTHSQRRRNGRQSPEGSVEGVVQVPLHPSGGKREAEGRPGASSSSSAHIFKHQDQRKLDDLLVDFDTAARAGMKFTSVLMLTAEVLMRYTTTAPPRRRPGHKTRSRPASAHR</sequence>
<protein>
    <submittedName>
        <fullName evidence="2">Uncharacterized protein</fullName>
    </submittedName>
</protein>
<reference evidence="2 3" key="1">
    <citation type="journal article" date="2017" name="PLoS Biol.">
        <title>The sea cucumber genome provides insights into morphological evolution and visceral regeneration.</title>
        <authorList>
            <person name="Zhang X."/>
            <person name="Sun L."/>
            <person name="Yuan J."/>
            <person name="Sun Y."/>
            <person name="Gao Y."/>
            <person name="Zhang L."/>
            <person name="Li S."/>
            <person name="Dai H."/>
            <person name="Hamel J.F."/>
            <person name="Liu C."/>
            <person name="Yu Y."/>
            <person name="Liu S."/>
            <person name="Lin W."/>
            <person name="Guo K."/>
            <person name="Jin S."/>
            <person name="Xu P."/>
            <person name="Storey K.B."/>
            <person name="Huan P."/>
            <person name="Zhang T."/>
            <person name="Zhou Y."/>
            <person name="Zhang J."/>
            <person name="Lin C."/>
            <person name="Li X."/>
            <person name="Xing L."/>
            <person name="Huo D."/>
            <person name="Sun M."/>
            <person name="Wang L."/>
            <person name="Mercier A."/>
            <person name="Li F."/>
            <person name="Yang H."/>
            <person name="Xiang J."/>
        </authorList>
    </citation>
    <scope>NUCLEOTIDE SEQUENCE [LARGE SCALE GENOMIC DNA]</scope>
    <source>
        <strain evidence="2">Shaxun</strain>
        <tissue evidence="2">Muscle</tissue>
    </source>
</reference>
<feature type="compositionally biased region" description="Basic residues" evidence="1">
    <location>
        <begin position="223"/>
        <end position="240"/>
    </location>
</feature>
<keyword evidence="3" id="KW-1185">Reference proteome</keyword>
<proteinExistence type="predicted"/>
<feature type="region of interest" description="Disordered" evidence="1">
    <location>
        <begin position="79"/>
        <end position="114"/>
    </location>
</feature>
<dbReference type="Proteomes" id="UP000230750">
    <property type="component" value="Unassembled WGS sequence"/>
</dbReference>